<dbReference type="PANTHER" id="PTHR34857:SF2">
    <property type="entry name" value="SLL0384 PROTEIN"/>
    <property type="match status" value="1"/>
</dbReference>
<proteinExistence type="predicted"/>
<feature type="transmembrane region" description="Helical" evidence="2">
    <location>
        <begin position="45"/>
        <end position="67"/>
    </location>
</feature>
<name>A0A0A0I7U5_CLOBO</name>
<keyword evidence="2" id="KW-0472">Membrane</keyword>
<dbReference type="EMBL" id="JDRY01000093">
    <property type="protein sequence ID" value="KGM95695.1"/>
    <property type="molecule type" value="Genomic_DNA"/>
</dbReference>
<dbReference type="AlphaFoldDB" id="A0A0A0I7U5"/>
<evidence type="ECO:0000313" key="4">
    <source>
        <dbReference type="Proteomes" id="UP000030014"/>
    </source>
</evidence>
<dbReference type="PANTHER" id="PTHR34857">
    <property type="entry name" value="SLL0384 PROTEIN"/>
    <property type="match status" value="1"/>
</dbReference>
<reference evidence="3 4" key="1">
    <citation type="submission" date="2014-01" db="EMBL/GenBank/DDBJ databases">
        <title>Plasmidome dynamics in the species complex Clostridium novyi sensu lato converts strains of independent lineages into distinctly different pathogens.</title>
        <authorList>
            <person name="Skarin H."/>
            <person name="Segerman B."/>
        </authorList>
    </citation>
    <scope>NUCLEOTIDE SEQUENCE [LARGE SCALE GENOMIC DNA]</scope>
    <source>
        <strain evidence="3 4">DC5</strain>
    </source>
</reference>
<dbReference type="InterPro" id="IPR051611">
    <property type="entry name" value="ECF_transporter_component"/>
</dbReference>
<protein>
    <recommendedName>
        <fullName evidence="5">Transporter</fullName>
    </recommendedName>
</protein>
<dbReference type="Proteomes" id="UP000030014">
    <property type="component" value="Unassembled WGS sequence"/>
</dbReference>
<evidence type="ECO:0008006" key="5">
    <source>
        <dbReference type="Google" id="ProtNLM"/>
    </source>
</evidence>
<accession>A0A0A0I7U5</accession>
<sequence length="74" mass="8545">MIKDITIGQYVPGESFIHKLDPRVKILLSIIYIINLFIINNFKGYAFVIAFTAIAIIISKVPFKYIYNKSIHNK</sequence>
<keyword evidence="2" id="KW-1133">Transmembrane helix</keyword>
<evidence type="ECO:0000256" key="1">
    <source>
        <dbReference type="ARBA" id="ARBA00022475"/>
    </source>
</evidence>
<gene>
    <name evidence="3" type="ORF">Z955_13985</name>
</gene>
<organism evidence="3 4">
    <name type="scientific">Clostridium botulinum C/D str. DC5</name>
    <dbReference type="NCBI Taxonomy" id="1443128"/>
    <lineage>
        <taxon>Bacteria</taxon>
        <taxon>Bacillati</taxon>
        <taxon>Bacillota</taxon>
        <taxon>Clostridia</taxon>
        <taxon>Eubacteriales</taxon>
        <taxon>Clostridiaceae</taxon>
        <taxon>Clostridium</taxon>
    </lineage>
</organism>
<keyword evidence="2" id="KW-0812">Transmembrane</keyword>
<comment type="caution">
    <text evidence="3">The sequence shown here is derived from an EMBL/GenBank/DDBJ whole genome shotgun (WGS) entry which is preliminary data.</text>
</comment>
<evidence type="ECO:0000256" key="2">
    <source>
        <dbReference type="SAM" id="Phobius"/>
    </source>
</evidence>
<keyword evidence="1" id="KW-1003">Cell membrane</keyword>
<evidence type="ECO:0000313" key="3">
    <source>
        <dbReference type="EMBL" id="KGM95695.1"/>
    </source>
</evidence>